<dbReference type="PANTHER" id="PTHR34220:SF7">
    <property type="entry name" value="SENSOR HISTIDINE KINASE YPDA"/>
    <property type="match status" value="1"/>
</dbReference>
<dbReference type="PROSITE" id="PS50109">
    <property type="entry name" value="HIS_KIN"/>
    <property type="match status" value="1"/>
</dbReference>
<evidence type="ECO:0000256" key="5">
    <source>
        <dbReference type="SAM" id="Phobius"/>
    </source>
</evidence>
<dbReference type="InterPro" id="IPR004358">
    <property type="entry name" value="Sig_transdc_His_kin-like_C"/>
</dbReference>
<gene>
    <name evidence="7" type="ORF">H7U36_09420</name>
</gene>
<dbReference type="GO" id="GO:0016301">
    <property type="term" value="F:kinase activity"/>
    <property type="evidence" value="ECO:0007669"/>
    <property type="project" value="UniProtKB-KW"/>
</dbReference>
<comment type="catalytic activity">
    <reaction evidence="1">
        <text>ATP + protein L-histidine = ADP + protein N-phospho-L-histidine.</text>
        <dbReference type="EC" id="2.7.13.3"/>
    </reaction>
</comment>
<evidence type="ECO:0000256" key="1">
    <source>
        <dbReference type="ARBA" id="ARBA00000085"/>
    </source>
</evidence>
<dbReference type="SUPFAM" id="SSF55874">
    <property type="entry name" value="ATPase domain of HSP90 chaperone/DNA topoisomerase II/histidine kinase"/>
    <property type="match status" value="1"/>
</dbReference>
<dbReference type="Gene3D" id="3.30.565.10">
    <property type="entry name" value="Histidine kinase-like ATPase, C-terminal domain"/>
    <property type="match status" value="1"/>
</dbReference>
<comment type="caution">
    <text evidence="7">The sequence shown here is derived from an EMBL/GenBank/DDBJ whole genome shotgun (WGS) entry which is preliminary data.</text>
</comment>
<evidence type="ECO:0000259" key="6">
    <source>
        <dbReference type="PROSITE" id="PS50109"/>
    </source>
</evidence>
<keyword evidence="8" id="KW-1185">Reference proteome</keyword>
<keyword evidence="5" id="KW-0472">Membrane</keyword>
<evidence type="ECO:0000313" key="8">
    <source>
        <dbReference type="Proteomes" id="UP000716906"/>
    </source>
</evidence>
<dbReference type="PRINTS" id="PR00344">
    <property type="entry name" value="BCTRLSENSOR"/>
</dbReference>
<keyword evidence="5" id="KW-1133">Transmembrane helix</keyword>
<accession>A0ABS2E9K1</accession>
<dbReference type="Pfam" id="PF06580">
    <property type="entry name" value="His_kinase"/>
    <property type="match status" value="1"/>
</dbReference>
<keyword evidence="5" id="KW-0812">Transmembrane</keyword>
<dbReference type="InterPro" id="IPR036890">
    <property type="entry name" value="HATPase_C_sf"/>
</dbReference>
<protein>
    <recommendedName>
        <fullName evidence="2">histidine kinase</fullName>
        <ecNumber evidence="2">2.7.13.3</ecNumber>
    </recommendedName>
</protein>
<dbReference type="PANTHER" id="PTHR34220">
    <property type="entry name" value="SENSOR HISTIDINE KINASE YPDA"/>
    <property type="match status" value="1"/>
</dbReference>
<proteinExistence type="predicted"/>
<name>A0ABS2E9K1_9FIRM</name>
<dbReference type="Proteomes" id="UP000716906">
    <property type="component" value="Unassembled WGS sequence"/>
</dbReference>
<reference evidence="7 8" key="1">
    <citation type="journal article" date="2021" name="Sci. Rep.">
        <title>The distribution of antibiotic resistance genes in chicken gut microbiota commensals.</title>
        <authorList>
            <person name="Juricova H."/>
            <person name="Matiasovicova J."/>
            <person name="Kubasova T."/>
            <person name="Cejkova D."/>
            <person name="Rychlik I."/>
        </authorList>
    </citation>
    <scope>NUCLEOTIDE SEQUENCE [LARGE SCALE GENOMIC DNA]</scope>
    <source>
        <strain evidence="7 8">An773</strain>
    </source>
</reference>
<feature type="transmembrane region" description="Helical" evidence="5">
    <location>
        <begin position="9"/>
        <end position="29"/>
    </location>
</feature>
<feature type="domain" description="Histidine kinase" evidence="6">
    <location>
        <begin position="215"/>
        <end position="330"/>
    </location>
</feature>
<evidence type="ECO:0000256" key="4">
    <source>
        <dbReference type="ARBA" id="ARBA00023012"/>
    </source>
</evidence>
<dbReference type="InterPro" id="IPR010559">
    <property type="entry name" value="Sig_transdc_His_kin_internal"/>
</dbReference>
<sequence length="345" mass="39479">MKQIRVTKIILVIETVLVFLLVGALGRIGYPPVTLFFLCVLQLMLDVVAFCAVIKPLKNLGETLDMFAGRDWTDEEFEERTESVPYIRQIREMMDRYAAQKTRENSAQIFDKQTELTALQSQINPHFLYNTLECIRGQALMDDNREIARMVEALAAFFRNSISKKGSLVTLRDEMANIDNYMLIQRYRFNNRFSMEIIIDEEDEEAYNFLIPRLIIQPVVENAIFHGLEERLEGGKVVIEVIVTEKNLIITISDNGKGIEKEKLKKLNEKIRSRDIKLEDGAGKDQRNTGIALPNIHKRIQLLYGEEYGVNVYSTPGQGTDVEITIPVNDGTDRGGENEERNIAD</sequence>
<keyword evidence="3 7" id="KW-0418">Kinase</keyword>
<dbReference type="InterPro" id="IPR003594">
    <property type="entry name" value="HATPase_dom"/>
</dbReference>
<organism evidence="7 8">
    <name type="scientific">Faecalicatena fissicatena</name>
    <dbReference type="NCBI Taxonomy" id="290055"/>
    <lineage>
        <taxon>Bacteria</taxon>
        <taxon>Bacillati</taxon>
        <taxon>Bacillota</taxon>
        <taxon>Clostridia</taxon>
        <taxon>Lachnospirales</taxon>
        <taxon>Lachnospiraceae</taxon>
        <taxon>Faecalicatena</taxon>
    </lineage>
</organism>
<dbReference type="RefSeq" id="WP_205156059.1">
    <property type="nucleotide sequence ID" value="NZ_JACLYY010000008.1"/>
</dbReference>
<dbReference type="EMBL" id="JACLYY010000008">
    <property type="protein sequence ID" value="MBM6738311.1"/>
    <property type="molecule type" value="Genomic_DNA"/>
</dbReference>
<keyword evidence="3 7" id="KW-0808">Transferase</keyword>
<dbReference type="Pfam" id="PF02518">
    <property type="entry name" value="HATPase_c"/>
    <property type="match status" value="1"/>
</dbReference>
<dbReference type="InterPro" id="IPR005467">
    <property type="entry name" value="His_kinase_dom"/>
</dbReference>
<evidence type="ECO:0000256" key="3">
    <source>
        <dbReference type="ARBA" id="ARBA00022777"/>
    </source>
</evidence>
<dbReference type="EC" id="2.7.13.3" evidence="2"/>
<evidence type="ECO:0000313" key="7">
    <source>
        <dbReference type="EMBL" id="MBM6738311.1"/>
    </source>
</evidence>
<dbReference type="SMART" id="SM00387">
    <property type="entry name" value="HATPase_c"/>
    <property type="match status" value="1"/>
</dbReference>
<evidence type="ECO:0000256" key="2">
    <source>
        <dbReference type="ARBA" id="ARBA00012438"/>
    </source>
</evidence>
<dbReference type="InterPro" id="IPR050640">
    <property type="entry name" value="Bact_2-comp_sensor_kinase"/>
</dbReference>
<keyword evidence="4" id="KW-0902">Two-component regulatory system</keyword>